<protein>
    <recommendedName>
        <fullName evidence="3">IS481 family transposase</fullName>
    </recommendedName>
</protein>
<accession>A0ABV0ZI88</accession>
<comment type="caution">
    <text evidence="1">The sequence shown here is derived from an EMBL/GenBank/DDBJ whole genome shotgun (WGS) entry which is preliminary data.</text>
</comment>
<dbReference type="Proteomes" id="UP001469553">
    <property type="component" value="Unassembled WGS sequence"/>
</dbReference>
<feature type="non-terminal residue" evidence="1">
    <location>
        <position position="1"/>
    </location>
</feature>
<sequence length="51" mass="6040">KELNEVASAWNHHRIHPAHNSRSPHDRPSIMYTVPQVYGTRDYLHSIHLNR</sequence>
<dbReference type="EMBL" id="JAHRIP010064247">
    <property type="protein sequence ID" value="MEQ2305557.1"/>
    <property type="molecule type" value="Genomic_DNA"/>
</dbReference>
<feature type="non-terminal residue" evidence="1">
    <location>
        <position position="51"/>
    </location>
</feature>
<name>A0ABV0ZI88_9TELE</name>
<evidence type="ECO:0008006" key="3">
    <source>
        <dbReference type="Google" id="ProtNLM"/>
    </source>
</evidence>
<proteinExistence type="predicted"/>
<evidence type="ECO:0000313" key="2">
    <source>
        <dbReference type="Proteomes" id="UP001469553"/>
    </source>
</evidence>
<gene>
    <name evidence="1" type="ORF">AMECASPLE_039131</name>
</gene>
<organism evidence="1 2">
    <name type="scientific">Ameca splendens</name>
    <dbReference type="NCBI Taxonomy" id="208324"/>
    <lineage>
        <taxon>Eukaryota</taxon>
        <taxon>Metazoa</taxon>
        <taxon>Chordata</taxon>
        <taxon>Craniata</taxon>
        <taxon>Vertebrata</taxon>
        <taxon>Euteleostomi</taxon>
        <taxon>Actinopterygii</taxon>
        <taxon>Neopterygii</taxon>
        <taxon>Teleostei</taxon>
        <taxon>Neoteleostei</taxon>
        <taxon>Acanthomorphata</taxon>
        <taxon>Ovalentaria</taxon>
        <taxon>Atherinomorphae</taxon>
        <taxon>Cyprinodontiformes</taxon>
        <taxon>Goodeidae</taxon>
        <taxon>Ameca</taxon>
    </lineage>
</organism>
<keyword evidence="2" id="KW-1185">Reference proteome</keyword>
<evidence type="ECO:0000313" key="1">
    <source>
        <dbReference type="EMBL" id="MEQ2305557.1"/>
    </source>
</evidence>
<reference evidence="1 2" key="1">
    <citation type="submission" date="2021-06" db="EMBL/GenBank/DDBJ databases">
        <authorList>
            <person name="Palmer J.M."/>
        </authorList>
    </citation>
    <scope>NUCLEOTIDE SEQUENCE [LARGE SCALE GENOMIC DNA]</scope>
    <source>
        <strain evidence="1 2">AS_MEX2019</strain>
        <tissue evidence="1">Muscle</tissue>
    </source>
</reference>